<dbReference type="Proteomes" id="UP001161916">
    <property type="component" value="Unassembled WGS sequence"/>
</dbReference>
<proteinExistence type="predicted"/>
<evidence type="ECO:0000313" key="1">
    <source>
        <dbReference type="EMBL" id="MDH7889171.1"/>
    </source>
</evidence>
<dbReference type="EMBL" id="JAOPMH010000001">
    <property type="protein sequence ID" value="MDH7889171.1"/>
    <property type="molecule type" value="Genomic_DNA"/>
</dbReference>
<organism evidence="1 2">
    <name type="scientific">Bifidobacterium catenulatum subsp. kashiwanohense</name>
    <dbReference type="NCBI Taxonomy" id="630129"/>
    <lineage>
        <taxon>Bacteria</taxon>
        <taxon>Bacillati</taxon>
        <taxon>Actinomycetota</taxon>
        <taxon>Actinomycetes</taxon>
        <taxon>Bifidobacteriales</taxon>
        <taxon>Bifidobacteriaceae</taxon>
        <taxon>Bifidobacterium</taxon>
    </lineage>
</organism>
<dbReference type="RefSeq" id="WP_281105365.1">
    <property type="nucleotide sequence ID" value="NZ_JAOPMH010000001.1"/>
</dbReference>
<comment type="caution">
    <text evidence="1">The sequence shown here is derived from an EMBL/GenBank/DDBJ whole genome shotgun (WGS) entry which is preliminary data.</text>
</comment>
<reference evidence="1" key="2">
    <citation type="journal article" date="2023" name="Gut Microbes">
        <title>Characterization of Bifidobacterium kashiwanohense that utilizes both milk- and plant-derived oligosaccharides.</title>
        <authorList>
            <person name="Orihara K."/>
            <person name="Yahagi K."/>
            <person name="Saito Y."/>
            <person name="Watanabe Y."/>
            <person name="Sasai T."/>
            <person name="Hara T."/>
            <person name="Tsukuda N."/>
            <person name="Oki K."/>
            <person name="Fujimoto J."/>
            <person name="Matsuki T."/>
        </authorList>
    </citation>
    <scope>NUCLEOTIDE SEQUENCE</scope>
    <source>
        <strain evidence="1">YIT 13062</strain>
    </source>
</reference>
<evidence type="ECO:0000313" key="2">
    <source>
        <dbReference type="Proteomes" id="UP001161916"/>
    </source>
</evidence>
<gene>
    <name evidence="1" type="ORF">OB951_00845</name>
</gene>
<reference evidence="1" key="1">
    <citation type="submission" date="2022-09" db="EMBL/GenBank/DDBJ databases">
        <authorList>
            <person name="Orihara K."/>
        </authorList>
    </citation>
    <scope>NUCLEOTIDE SEQUENCE</scope>
    <source>
        <strain evidence="1">YIT 13062</strain>
    </source>
</reference>
<dbReference type="AlphaFoldDB" id="A0AA43P4Y2"/>
<sequence length="109" mass="12053">MFTATELTTDAKVIVNPIAIHRPNAAHEMLLIADKTTGRGVWFDPNDCEWYINLQGDGNLMYDAEVIEGVYGADKTEWEAAANAKLAAYGFQLGEFDEAAGDRWELVEA</sequence>
<name>A0AA43P4Y2_9BIFI</name>
<accession>A0AA43P4Y2</accession>
<protein>
    <submittedName>
        <fullName evidence="1">Uncharacterized protein</fullName>
    </submittedName>
</protein>